<evidence type="ECO:0000313" key="1">
    <source>
        <dbReference type="EMBL" id="CAD7796564.1"/>
    </source>
</evidence>
<dbReference type="Proteomes" id="UP000662618">
    <property type="component" value="Unassembled WGS sequence"/>
</dbReference>
<name>A0A9N8MCW2_9FLAO</name>
<gene>
    <name evidence="1" type="ORF">CHRY9390_00022</name>
</gene>
<protein>
    <submittedName>
        <fullName evidence="1">Uncharacterized protein</fullName>
    </submittedName>
</protein>
<dbReference type="EMBL" id="CAJIMS010000001">
    <property type="protein sequence ID" value="CAD7796564.1"/>
    <property type="molecule type" value="Genomic_DNA"/>
</dbReference>
<accession>A0A9N8MCW2</accession>
<organism evidence="1 2">
    <name type="scientific">Chryseobacterium aquaeductus</name>
    <dbReference type="NCBI Taxonomy" id="2675056"/>
    <lineage>
        <taxon>Bacteria</taxon>
        <taxon>Pseudomonadati</taxon>
        <taxon>Bacteroidota</taxon>
        <taxon>Flavobacteriia</taxon>
        <taxon>Flavobacteriales</taxon>
        <taxon>Weeksellaceae</taxon>
        <taxon>Chryseobacterium group</taxon>
        <taxon>Chryseobacterium</taxon>
    </lineage>
</organism>
<comment type="caution">
    <text evidence="1">The sequence shown here is derived from an EMBL/GenBank/DDBJ whole genome shotgun (WGS) entry which is preliminary data.</text>
</comment>
<keyword evidence="2" id="KW-1185">Reference proteome</keyword>
<dbReference type="AlphaFoldDB" id="A0A9N8MCW2"/>
<dbReference type="RefSeq" id="WP_162086595.1">
    <property type="nucleotide sequence ID" value="NZ_CAJIMS010000001.1"/>
</dbReference>
<proteinExistence type="predicted"/>
<evidence type="ECO:0000313" key="2">
    <source>
        <dbReference type="Proteomes" id="UP000662618"/>
    </source>
</evidence>
<sequence>MKKVKHDETLIEIFLDESKYIKYWGTDEELFRKTLNDFEIFEVDNLEFIDEYPKVREALRLFEKDVIDSRVLIEILSKEYL</sequence>
<reference evidence="1" key="1">
    <citation type="submission" date="2020-12" db="EMBL/GenBank/DDBJ databases">
        <authorList>
            <person name="Rodrigo-Torres L."/>
            <person name="Arahal R. D."/>
            <person name="Lucena T."/>
        </authorList>
    </citation>
    <scope>NUCLEOTIDE SEQUENCE</scope>
    <source>
        <strain evidence="1">CECT 9390</strain>
    </source>
</reference>